<dbReference type="EMBL" id="BMLX01000006">
    <property type="protein sequence ID" value="GGP23525.1"/>
    <property type="molecule type" value="Genomic_DNA"/>
</dbReference>
<protein>
    <recommendedName>
        <fullName evidence="3">LTD domain-containing protein</fullName>
    </recommendedName>
</protein>
<evidence type="ECO:0000313" key="4">
    <source>
        <dbReference type="EMBL" id="GGP23525.1"/>
    </source>
</evidence>
<dbReference type="Gene3D" id="3.40.390.10">
    <property type="entry name" value="Collagenase (Catalytic Domain)"/>
    <property type="match status" value="1"/>
</dbReference>
<organism evidence="4 5">
    <name type="scientific">Silvimonas iriomotensis</name>
    <dbReference type="NCBI Taxonomy" id="449662"/>
    <lineage>
        <taxon>Bacteria</taxon>
        <taxon>Pseudomonadati</taxon>
        <taxon>Pseudomonadota</taxon>
        <taxon>Betaproteobacteria</taxon>
        <taxon>Neisseriales</taxon>
        <taxon>Chitinibacteraceae</taxon>
        <taxon>Silvimonas</taxon>
    </lineage>
</organism>
<gene>
    <name evidence="4" type="ORF">GCM10010970_35250</name>
</gene>
<evidence type="ECO:0000259" key="3">
    <source>
        <dbReference type="PROSITE" id="PS51841"/>
    </source>
</evidence>
<dbReference type="PROSITE" id="PS51257">
    <property type="entry name" value="PROKAR_LIPOPROTEIN"/>
    <property type="match status" value="1"/>
</dbReference>
<dbReference type="Proteomes" id="UP000637267">
    <property type="component" value="Unassembled WGS sequence"/>
</dbReference>
<evidence type="ECO:0000256" key="1">
    <source>
        <dbReference type="SAM" id="MobiDB-lite"/>
    </source>
</evidence>
<feature type="domain" description="LTD" evidence="3">
    <location>
        <begin position="41"/>
        <end position="223"/>
    </location>
</feature>
<sequence>MKFASQKQALAVSVVAALILAACGGGGGSQSAQVASPSAQPDAVPTSNSKPAGVFITEVANQPYYNVTSWFEIYNNSGHAISLSDYLVRARSVNPGTGVAGPVEIFVLPQQTLNSGSRIVVAGKASAGLVNSANVVYIADAQGNIPSWTGGSGFIELLSAGQTLDFIRMGLDTTAPTSVAGWTGPAVTAMSNTTSTSMPAYGNVPNSMNQSIVRLDSNFTQTHSAADWTTVNFATPGGPNDVPAGVVDSDNDGIPDSAKVAGGTFNGIDLYGMGARRGQRDMFVQVDYMDHSAHNDPGIILQKRALDNVVAAFLPHNIHIHFDAGTLFSASFSTANYNLGALNNQHPFTACVGNNQYAPGVNNTSGCTDIYTIKASTFDYRRSSIFRYMLMGYSQSNPPQAGGSSGVAEIMGPNFLITLGNWGLVTTTTADVNAVVNYQAATIMHEMGHTLGLLHGGYEDTNYKPNYLSIMNYMYQLNGVPDASGAVPAGHGISEINERYYLYQWELQHGPSTDIVPGVANSSFMRYNMHNGPATTTFNLDYSNGSGAALSESALVESNVVGRTPATGAFADWDLSGSQTPGTLSSMHIVDQAGDTAYDTNMQDFDDWSNLVLAFARYPESHFAGASQKSASSSNSSTPTVRFNPVSNPRMPAVAEEPLSAAALAHMRGN</sequence>
<dbReference type="RefSeq" id="WP_188706036.1">
    <property type="nucleotide sequence ID" value="NZ_BMLX01000006.1"/>
</dbReference>
<accession>A0ABQ2PDE2</accession>
<dbReference type="SUPFAM" id="SSF55486">
    <property type="entry name" value="Metalloproteases ('zincins'), catalytic domain"/>
    <property type="match status" value="1"/>
</dbReference>
<evidence type="ECO:0000256" key="2">
    <source>
        <dbReference type="SAM" id="SignalP"/>
    </source>
</evidence>
<feature type="chain" id="PRO_5046420441" description="LTD domain-containing protein" evidence="2">
    <location>
        <begin position="25"/>
        <end position="670"/>
    </location>
</feature>
<keyword evidence="5" id="KW-1185">Reference proteome</keyword>
<evidence type="ECO:0000313" key="5">
    <source>
        <dbReference type="Proteomes" id="UP000637267"/>
    </source>
</evidence>
<keyword evidence="2" id="KW-0732">Signal</keyword>
<feature type="region of interest" description="Disordered" evidence="1">
    <location>
        <begin position="626"/>
        <end position="652"/>
    </location>
</feature>
<proteinExistence type="predicted"/>
<feature type="compositionally biased region" description="Polar residues" evidence="1">
    <location>
        <begin position="638"/>
        <end position="647"/>
    </location>
</feature>
<reference evidence="5" key="1">
    <citation type="journal article" date="2019" name="Int. J. Syst. Evol. Microbiol.">
        <title>The Global Catalogue of Microorganisms (GCM) 10K type strain sequencing project: providing services to taxonomists for standard genome sequencing and annotation.</title>
        <authorList>
            <consortium name="The Broad Institute Genomics Platform"/>
            <consortium name="The Broad Institute Genome Sequencing Center for Infectious Disease"/>
            <person name="Wu L."/>
            <person name="Ma J."/>
        </authorList>
    </citation>
    <scope>NUCLEOTIDE SEQUENCE [LARGE SCALE GENOMIC DNA]</scope>
    <source>
        <strain evidence="5">CGMCC 1.8859</strain>
    </source>
</reference>
<feature type="compositionally biased region" description="Low complexity" evidence="1">
    <location>
        <begin position="626"/>
        <end position="637"/>
    </location>
</feature>
<dbReference type="InterPro" id="IPR024079">
    <property type="entry name" value="MetalloPept_cat_dom_sf"/>
</dbReference>
<feature type="signal peptide" evidence="2">
    <location>
        <begin position="1"/>
        <end position="24"/>
    </location>
</feature>
<dbReference type="InterPro" id="IPR001322">
    <property type="entry name" value="Lamin_tail_dom"/>
</dbReference>
<name>A0ABQ2PDE2_9NEIS</name>
<comment type="caution">
    <text evidence="4">The sequence shown here is derived from an EMBL/GenBank/DDBJ whole genome shotgun (WGS) entry which is preliminary data.</text>
</comment>
<dbReference type="PROSITE" id="PS51841">
    <property type="entry name" value="LTD"/>
    <property type="match status" value="1"/>
</dbReference>